<accession>A0A7T4B758</accession>
<dbReference type="SUPFAM" id="SSF52540">
    <property type="entry name" value="P-loop containing nucleoside triphosphate hydrolases"/>
    <property type="match status" value="1"/>
</dbReference>
<reference evidence="15 16" key="1">
    <citation type="submission" date="2020-12" db="EMBL/GenBank/DDBJ databases">
        <title>FDA dAtabase for Regulatory Grade micrObial Sequences (FDA-ARGOS): Supporting development and validation of Infectious Disease Dx tests.</title>
        <authorList>
            <person name="Sproer C."/>
            <person name="Gronow S."/>
            <person name="Severitt S."/>
            <person name="Schroder I."/>
            <person name="Tallon L."/>
            <person name="Sadzewicz L."/>
            <person name="Zhao X."/>
            <person name="Boylan J."/>
            <person name="Ott S."/>
            <person name="Bowen H."/>
            <person name="Vavikolanu K."/>
            <person name="Mehta A."/>
            <person name="Aluvathingal J."/>
            <person name="Nadendla S."/>
            <person name="Lowell S."/>
            <person name="Myers T."/>
            <person name="Yan Y."/>
            <person name="Sichtig H."/>
        </authorList>
    </citation>
    <scope>NUCLEOTIDE SEQUENCE [LARGE SCALE GENOMIC DNA]</scope>
    <source>
        <strain evidence="15 16">FDAARGOS_1050</strain>
    </source>
</reference>
<dbReference type="Proteomes" id="UP000595231">
    <property type="component" value="Chromosome"/>
</dbReference>
<dbReference type="EMBL" id="CP065997">
    <property type="protein sequence ID" value="QQB36945.1"/>
    <property type="molecule type" value="Genomic_DNA"/>
</dbReference>
<proteinExistence type="inferred from homology"/>
<protein>
    <recommendedName>
        <fullName evidence="9">DNA 3'-5' helicase</fullName>
        <ecNumber evidence="9">5.6.2.4</ecNumber>
    </recommendedName>
    <alternativeName>
        <fullName evidence="10">DNA 3'-5' helicase II</fullName>
    </alternativeName>
</protein>
<dbReference type="PROSITE" id="PS51198">
    <property type="entry name" value="UVRD_HELICASE_ATP_BIND"/>
    <property type="match status" value="1"/>
</dbReference>
<evidence type="ECO:0000256" key="4">
    <source>
        <dbReference type="ARBA" id="ARBA00022806"/>
    </source>
</evidence>
<evidence type="ECO:0000256" key="5">
    <source>
        <dbReference type="ARBA" id="ARBA00022840"/>
    </source>
</evidence>
<dbReference type="InterPro" id="IPR014017">
    <property type="entry name" value="DNA_helicase_UvrD-like_C"/>
</dbReference>
<dbReference type="Pfam" id="PF00580">
    <property type="entry name" value="UvrD-helicase"/>
    <property type="match status" value="1"/>
</dbReference>
<dbReference type="GO" id="GO:0005524">
    <property type="term" value="F:ATP binding"/>
    <property type="evidence" value="ECO:0007669"/>
    <property type="project" value="UniProtKB-UniRule"/>
</dbReference>
<evidence type="ECO:0000256" key="1">
    <source>
        <dbReference type="ARBA" id="ARBA00009922"/>
    </source>
</evidence>
<evidence type="ECO:0000256" key="6">
    <source>
        <dbReference type="ARBA" id="ARBA00023125"/>
    </source>
</evidence>
<keyword evidence="6" id="KW-0238">DNA-binding</keyword>
<organism evidence="15 16">
    <name type="scientific">Achromobacter deleyi</name>
    <dbReference type="NCBI Taxonomy" id="1353891"/>
    <lineage>
        <taxon>Bacteria</taxon>
        <taxon>Pseudomonadati</taxon>
        <taxon>Pseudomonadota</taxon>
        <taxon>Betaproteobacteria</taxon>
        <taxon>Burkholderiales</taxon>
        <taxon>Alcaligenaceae</taxon>
        <taxon>Achromobacter</taxon>
    </lineage>
</organism>
<keyword evidence="7" id="KW-0413">Isomerase</keyword>
<comment type="catalytic activity">
    <reaction evidence="8">
        <text>Couples ATP hydrolysis with the unwinding of duplex DNA by translocating in the 3'-5' direction.</text>
        <dbReference type="EC" id="5.6.2.4"/>
    </reaction>
</comment>
<dbReference type="AlphaFoldDB" id="A0A7T4B758"/>
<evidence type="ECO:0000313" key="15">
    <source>
        <dbReference type="EMBL" id="QQB36945.1"/>
    </source>
</evidence>
<dbReference type="GO" id="GO:0016787">
    <property type="term" value="F:hydrolase activity"/>
    <property type="evidence" value="ECO:0007669"/>
    <property type="project" value="UniProtKB-UniRule"/>
</dbReference>
<dbReference type="InterPro" id="IPR013986">
    <property type="entry name" value="DExx_box_DNA_helicase_dom_sf"/>
</dbReference>
<keyword evidence="4 12" id="KW-0347">Helicase</keyword>
<evidence type="ECO:0000259" key="13">
    <source>
        <dbReference type="PROSITE" id="PS51198"/>
    </source>
</evidence>
<dbReference type="PANTHER" id="PTHR11070:SF2">
    <property type="entry name" value="ATP-DEPENDENT DNA HELICASE SRS2"/>
    <property type="match status" value="1"/>
</dbReference>
<comment type="catalytic activity">
    <reaction evidence="11">
        <text>ATP + H2O = ADP + phosphate + H(+)</text>
        <dbReference type="Rhea" id="RHEA:13065"/>
        <dbReference type="ChEBI" id="CHEBI:15377"/>
        <dbReference type="ChEBI" id="CHEBI:15378"/>
        <dbReference type="ChEBI" id="CHEBI:30616"/>
        <dbReference type="ChEBI" id="CHEBI:43474"/>
        <dbReference type="ChEBI" id="CHEBI:456216"/>
        <dbReference type="EC" id="5.6.2.4"/>
    </reaction>
</comment>
<feature type="domain" description="UvrD-like helicase ATP-binding" evidence="13">
    <location>
        <begin position="15"/>
        <end position="313"/>
    </location>
</feature>
<evidence type="ECO:0000256" key="10">
    <source>
        <dbReference type="ARBA" id="ARBA00034923"/>
    </source>
</evidence>
<dbReference type="Pfam" id="PF18974">
    <property type="entry name" value="DUF5710"/>
    <property type="match status" value="1"/>
</dbReference>
<dbReference type="InterPro" id="IPR043764">
    <property type="entry name" value="DUF5710"/>
</dbReference>
<gene>
    <name evidence="15" type="ORF">I6I07_10205</name>
</gene>
<evidence type="ECO:0000256" key="9">
    <source>
        <dbReference type="ARBA" id="ARBA00034808"/>
    </source>
</evidence>
<evidence type="ECO:0000256" key="3">
    <source>
        <dbReference type="ARBA" id="ARBA00022801"/>
    </source>
</evidence>
<dbReference type="InterPro" id="IPR014016">
    <property type="entry name" value="UvrD-like_ATP-bd"/>
</dbReference>
<dbReference type="InterPro" id="IPR000212">
    <property type="entry name" value="DNA_helicase_UvrD/REP"/>
</dbReference>
<dbReference type="GO" id="GO:0043138">
    <property type="term" value="F:3'-5' DNA helicase activity"/>
    <property type="evidence" value="ECO:0007669"/>
    <property type="project" value="UniProtKB-EC"/>
</dbReference>
<name>A0A7T4B758_9BURK</name>
<comment type="similarity">
    <text evidence="1">Belongs to the helicase family. UvrD subfamily.</text>
</comment>
<keyword evidence="5 12" id="KW-0067">ATP-binding</keyword>
<dbReference type="GO" id="GO:0000725">
    <property type="term" value="P:recombinational repair"/>
    <property type="evidence" value="ECO:0007669"/>
    <property type="project" value="TreeGrafter"/>
</dbReference>
<dbReference type="PANTHER" id="PTHR11070">
    <property type="entry name" value="UVRD / RECB / PCRA DNA HELICASE FAMILY MEMBER"/>
    <property type="match status" value="1"/>
</dbReference>
<feature type="domain" description="UvrD-like helicase C-terminal" evidence="14">
    <location>
        <begin position="307"/>
        <end position="583"/>
    </location>
</feature>
<sequence>MTTSSLSVQFIPAGITPTDEQRNIQGSRHRTSLVIANAGAAKTTTLALRIGEAISRGMAPEDILALTFTEEAKQVMQSRLIAIGIAYNTARRVRVQTVEEFSQGVLSGLEDNVPVSLHSAREQRVFALSALEHVAPNNPDKADALDIGTHNTAISQFLENLLRLKATMTLTRDEGGMDAESAAESLNIPLGDYLWAVEYERQRMDPFGYVEARGFFDATYDLACNLRATPEMHEALPAFKLVVCDELHDVNEASFCIIESLLNVHKPYFVGVGDKDQVIYSHLGADCSFLQYRLAASFPGCVAFPLSMTYRHGPHLAYAMEAFKGKIVDSNLPLRTEIHEVPYGAQPGACGQHVVQAILQWKNDGKALDNCCILLRDHHQSIEIENALMQAQVQYRTLTMKSYLQRDEILFLRGMLAIALGDFHNVASADTRSAIVEALATFAEVPLTPDALDEAKATISRDPATLEYFFKGQIQRVGSPAARTRIESAVMHLRSLEPDAFAHTAFEAVCELVDMEKLARRLYVHPYEAAVVTKSVNGFIAAAHDLKLNLPDFSAWLGAAEMFVGARPSKNMVLLDCVANVKGKEFEHVILPFLDKGEFPNPLRARPEEENLFYVAATRAKSRLTLIPAENPAQRSPFISQMQLAHTQNRANNAVRRNLALPTPSVSQRDLKVAYANRDVVKALGAQWDRTRKVWYVPGHLDLEAFKNWLAEP</sequence>
<dbReference type="InterPro" id="IPR027417">
    <property type="entry name" value="P-loop_NTPase"/>
</dbReference>
<dbReference type="Pfam" id="PF13361">
    <property type="entry name" value="UvrD_C"/>
    <property type="match status" value="2"/>
</dbReference>
<dbReference type="EC" id="5.6.2.4" evidence="9"/>
<evidence type="ECO:0000313" key="16">
    <source>
        <dbReference type="Proteomes" id="UP000595231"/>
    </source>
</evidence>
<dbReference type="Gene3D" id="1.10.486.10">
    <property type="entry name" value="PCRA, domain 4"/>
    <property type="match status" value="1"/>
</dbReference>
<feature type="binding site" evidence="12">
    <location>
        <begin position="36"/>
        <end position="43"/>
    </location>
    <ligand>
        <name>ATP</name>
        <dbReference type="ChEBI" id="CHEBI:30616"/>
    </ligand>
</feature>
<evidence type="ECO:0000256" key="2">
    <source>
        <dbReference type="ARBA" id="ARBA00022741"/>
    </source>
</evidence>
<evidence type="ECO:0000256" key="8">
    <source>
        <dbReference type="ARBA" id="ARBA00034617"/>
    </source>
</evidence>
<evidence type="ECO:0000256" key="12">
    <source>
        <dbReference type="PROSITE-ProRule" id="PRU00560"/>
    </source>
</evidence>
<evidence type="ECO:0000256" key="11">
    <source>
        <dbReference type="ARBA" id="ARBA00048988"/>
    </source>
</evidence>
<keyword evidence="3 12" id="KW-0378">Hydrolase</keyword>
<dbReference type="Gene3D" id="1.10.10.160">
    <property type="match status" value="1"/>
</dbReference>
<keyword evidence="2 12" id="KW-0547">Nucleotide-binding</keyword>
<evidence type="ECO:0000256" key="7">
    <source>
        <dbReference type="ARBA" id="ARBA00023235"/>
    </source>
</evidence>
<dbReference type="RefSeq" id="WP_198486544.1">
    <property type="nucleotide sequence ID" value="NZ_CP065997.1"/>
</dbReference>
<dbReference type="Gene3D" id="3.40.50.300">
    <property type="entry name" value="P-loop containing nucleotide triphosphate hydrolases"/>
    <property type="match status" value="2"/>
</dbReference>
<dbReference type="GO" id="GO:0003677">
    <property type="term" value="F:DNA binding"/>
    <property type="evidence" value="ECO:0007669"/>
    <property type="project" value="UniProtKB-KW"/>
</dbReference>
<dbReference type="PROSITE" id="PS51217">
    <property type="entry name" value="UVRD_HELICASE_CTER"/>
    <property type="match status" value="1"/>
</dbReference>
<evidence type="ECO:0000259" key="14">
    <source>
        <dbReference type="PROSITE" id="PS51217"/>
    </source>
</evidence>